<evidence type="ECO:0000256" key="9">
    <source>
        <dbReference type="RuleBase" id="RU004320"/>
    </source>
</evidence>
<dbReference type="InterPro" id="IPR036416">
    <property type="entry name" value="Pept_tRNA_hydro_sf"/>
</dbReference>
<comment type="subunit">
    <text evidence="7">Monomer.</text>
</comment>
<dbReference type="EMBL" id="NQJD01000002">
    <property type="protein sequence ID" value="TAA75986.1"/>
    <property type="molecule type" value="Genomic_DNA"/>
</dbReference>
<feature type="site" description="Stabilizes the basic form of H active site to accept a proton" evidence="7">
    <location>
        <position position="95"/>
    </location>
</feature>
<keyword evidence="11" id="KW-1185">Reference proteome</keyword>
<organism evidence="10 11">
    <name type="scientific">Candidatus Electronema aureum</name>
    <dbReference type="NCBI Taxonomy" id="2005002"/>
    <lineage>
        <taxon>Bacteria</taxon>
        <taxon>Pseudomonadati</taxon>
        <taxon>Thermodesulfobacteriota</taxon>
        <taxon>Desulfobulbia</taxon>
        <taxon>Desulfobulbales</taxon>
        <taxon>Desulfobulbaceae</taxon>
        <taxon>Candidatus Electronema</taxon>
    </lineage>
</organism>
<comment type="subcellular location">
    <subcellularLocation>
        <location evidence="7">Cytoplasm</location>
    </subcellularLocation>
</comment>
<evidence type="ECO:0000256" key="6">
    <source>
        <dbReference type="ARBA" id="ARBA00050038"/>
    </source>
</evidence>
<evidence type="ECO:0000256" key="7">
    <source>
        <dbReference type="HAMAP-Rule" id="MF_00083"/>
    </source>
</evidence>
<sequence length="200" mass="21859">MSNSGHLIIGLGNPGPQYELTRHNAGFLAVDYVAAQRGWSLNAEKWQGIYGSGRLGADRVFLVKPQTFMNLSGECVARFVDFHRIGIEQILVLHDDLDLPMGRIKVAAKGGAGGHNGIRSLIQHLGGSDFTRLKIGIGRPPRNEQGMPVDRYVLSAFSEEELAGFNSRLPLIQEAVELFIEQGAGHCMNRINGLVAEKKL</sequence>
<dbReference type="Pfam" id="PF01195">
    <property type="entry name" value="Pept_tRNA_hydro"/>
    <property type="match status" value="1"/>
</dbReference>
<dbReference type="HAMAP" id="MF_00083">
    <property type="entry name" value="Pept_tRNA_hydro_bact"/>
    <property type="match status" value="1"/>
</dbReference>
<dbReference type="GO" id="GO:0006515">
    <property type="term" value="P:protein quality control for misfolded or incompletely synthesized proteins"/>
    <property type="evidence" value="ECO:0007669"/>
    <property type="project" value="UniProtKB-UniRule"/>
</dbReference>
<feature type="binding site" evidence="7">
    <location>
        <position position="68"/>
    </location>
    <ligand>
        <name>tRNA</name>
        <dbReference type="ChEBI" id="CHEBI:17843"/>
    </ligand>
</feature>
<feature type="site" description="Discriminates between blocked and unblocked aminoacyl-tRNA" evidence="7">
    <location>
        <position position="13"/>
    </location>
</feature>
<dbReference type="GO" id="GO:0004045">
    <property type="term" value="F:peptidyl-tRNA hydrolase activity"/>
    <property type="evidence" value="ECO:0007669"/>
    <property type="project" value="UniProtKB-UniRule"/>
</dbReference>
<evidence type="ECO:0000256" key="4">
    <source>
        <dbReference type="ARBA" id="ARBA00022884"/>
    </source>
</evidence>
<protein>
    <recommendedName>
        <fullName evidence="6 7">Peptidyl-tRNA hydrolase</fullName>
        <shortName evidence="7">Pth</shortName>
        <ecNumber evidence="1 7">3.1.1.29</ecNumber>
    </recommendedName>
</protein>
<keyword evidence="4 7" id="KW-0694">RNA-binding</keyword>
<evidence type="ECO:0000256" key="5">
    <source>
        <dbReference type="ARBA" id="ARBA00038063"/>
    </source>
</evidence>
<dbReference type="EC" id="3.1.1.29" evidence="1 7"/>
<accession>A0A521G4N5</accession>
<keyword evidence="7" id="KW-0963">Cytoplasm</keyword>
<dbReference type="GO" id="GO:0072344">
    <property type="term" value="P:rescue of stalled ribosome"/>
    <property type="evidence" value="ECO:0007669"/>
    <property type="project" value="UniProtKB-UniRule"/>
</dbReference>
<proteinExistence type="inferred from homology"/>
<dbReference type="Proteomes" id="UP000316238">
    <property type="component" value="Unassembled WGS sequence"/>
</dbReference>
<dbReference type="PROSITE" id="PS01196">
    <property type="entry name" value="PEPT_TRNA_HYDROL_2"/>
    <property type="match status" value="1"/>
</dbReference>
<comment type="function">
    <text evidence="7">Catalyzes the release of premature peptidyl moieties from peptidyl-tRNA molecules trapped in stalled 50S ribosomal subunits, and thus maintains levels of free tRNAs and 50S ribosomes.</text>
</comment>
<feature type="binding site" evidence="7">
    <location>
        <position position="18"/>
    </location>
    <ligand>
        <name>tRNA</name>
        <dbReference type="ChEBI" id="CHEBI:17843"/>
    </ligand>
</feature>
<reference evidence="10" key="1">
    <citation type="submission" date="2017-07" db="EMBL/GenBank/DDBJ databases">
        <title>The cable genome - Insights into the physiology and evolution of filamentous bacteria capable of sulfide oxidation via long distance electron transfer.</title>
        <authorList>
            <person name="Thorup C."/>
            <person name="Bjerg J.T."/>
            <person name="Schreiber L."/>
            <person name="Nielsen L.P."/>
            <person name="Kjeldsen K.U."/>
            <person name="Boesen T."/>
            <person name="Boggild A."/>
            <person name="Meysman F."/>
            <person name="Geelhoed J."/>
            <person name="Schramm A."/>
        </authorList>
    </citation>
    <scope>NUCLEOTIDE SEQUENCE [LARGE SCALE GENOMIC DNA]</scope>
    <source>
        <strain evidence="10">GS</strain>
    </source>
</reference>
<evidence type="ECO:0000313" key="10">
    <source>
        <dbReference type="EMBL" id="TAA75986.1"/>
    </source>
</evidence>
<comment type="function">
    <text evidence="7">Hydrolyzes ribosome-free peptidyl-tRNAs (with 1 or more amino acids incorporated), which drop off the ribosome during protein synthesis, or as a result of ribosome stalling.</text>
</comment>
<evidence type="ECO:0000256" key="3">
    <source>
        <dbReference type="ARBA" id="ARBA00022801"/>
    </source>
</evidence>
<comment type="catalytic activity">
    <reaction evidence="7 8">
        <text>an N-acyl-L-alpha-aminoacyl-tRNA + H2O = an N-acyl-L-amino acid + a tRNA + H(+)</text>
        <dbReference type="Rhea" id="RHEA:54448"/>
        <dbReference type="Rhea" id="RHEA-COMP:10123"/>
        <dbReference type="Rhea" id="RHEA-COMP:13883"/>
        <dbReference type="ChEBI" id="CHEBI:15377"/>
        <dbReference type="ChEBI" id="CHEBI:15378"/>
        <dbReference type="ChEBI" id="CHEBI:59874"/>
        <dbReference type="ChEBI" id="CHEBI:78442"/>
        <dbReference type="ChEBI" id="CHEBI:138191"/>
        <dbReference type="EC" id="3.1.1.29"/>
    </reaction>
</comment>
<gene>
    <name evidence="7" type="primary">pth</name>
    <name evidence="10" type="ORF">CDV28_102109</name>
</gene>
<comment type="similarity">
    <text evidence="5 7 9">Belongs to the PTH family.</text>
</comment>
<dbReference type="Gene3D" id="3.40.50.1470">
    <property type="entry name" value="Peptidyl-tRNA hydrolase"/>
    <property type="match status" value="1"/>
</dbReference>
<dbReference type="InterPro" id="IPR001328">
    <property type="entry name" value="Pept_tRNA_hydro"/>
</dbReference>
<dbReference type="InterPro" id="IPR018171">
    <property type="entry name" value="Pept_tRNA_hydro_CS"/>
</dbReference>
<dbReference type="SUPFAM" id="SSF53178">
    <property type="entry name" value="Peptidyl-tRNA hydrolase-like"/>
    <property type="match status" value="1"/>
</dbReference>
<evidence type="ECO:0000256" key="8">
    <source>
        <dbReference type="RuleBase" id="RU000673"/>
    </source>
</evidence>
<dbReference type="FunFam" id="3.40.50.1470:FF:000001">
    <property type="entry name" value="Peptidyl-tRNA hydrolase"/>
    <property type="match status" value="1"/>
</dbReference>
<dbReference type="GO" id="GO:0005737">
    <property type="term" value="C:cytoplasm"/>
    <property type="evidence" value="ECO:0007669"/>
    <property type="project" value="UniProtKB-SubCell"/>
</dbReference>
<feature type="binding site" evidence="7">
    <location>
        <position position="70"/>
    </location>
    <ligand>
        <name>tRNA</name>
        <dbReference type="ChEBI" id="CHEBI:17843"/>
    </ligand>
</feature>
<name>A0A521G4N5_9BACT</name>
<dbReference type="NCBIfam" id="TIGR00447">
    <property type="entry name" value="pth"/>
    <property type="match status" value="1"/>
</dbReference>
<dbReference type="PANTHER" id="PTHR17224">
    <property type="entry name" value="PEPTIDYL-TRNA HYDROLASE"/>
    <property type="match status" value="1"/>
</dbReference>
<dbReference type="AlphaFoldDB" id="A0A521G4N5"/>
<comment type="caution">
    <text evidence="10">The sequence shown here is derived from an EMBL/GenBank/DDBJ whole genome shotgun (WGS) entry which is preliminary data.</text>
</comment>
<evidence type="ECO:0000313" key="11">
    <source>
        <dbReference type="Proteomes" id="UP000316238"/>
    </source>
</evidence>
<dbReference type="PANTHER" id="PTHR17224:SF1">
    <property type="entry name" value="PEPTIDYL-TRNA HYDROLASE"/>
    <property type="match status" value="1"/>
</dbReference>
<dbReference type="GO" id="GO:0000049">
    <property type="term" value="F:tRNA binding"/>
    <property type="evidence" value="ECO:0007669"/>
    <property type="project" value="UniProtKB-UniRule"/>
</dbReference>
<dbReference type="CDD" id="cd00462">
    <property type="entry name" value="PTH"/>
    <property type="match status" value="1"/>
</dbReference>
<evidence type="ECO:0000256" key="2">
    <source>
        <dbReference type="ARBA" id="ARBA00022555"/>
    </source>
</evidence>
<evidence type="ECO:0000256" key="1">
    <source>
        <dbReference type="ARBA" id="ARBA00013260"/>
    </source>
</evidence>
<feature type="binding site" evidence="7">
    <location>
        <position position="116"/>
    </location>
    <ligand>
        <name>tRNA</name>
        <dbReference type="ChEBI" id="CHEBI:17843"/>
    </ligand>
</feature>
<keyword evidence="2 7" id="KW-0820">tRNA-binding</keyword>
<feature type="active site" description="Proton acceptor" evidence="7">
    <location>
        <position position="23"/>
    </location>
</feature>
<keyword evidence="3 7" id="KW-0378">Hydrolase</keyword>
<dbReference type="PROSITE" id="PS01195">
    <property type="entry name" value="PEPT_TRNA_HYDROL_1"/>
    <property type="match status" value="1"/>
</dbReference>